<organism evidence="1 2">
    <name type="scientific">Corynebacterium lemuris</name>
    <dbReference type="NCBI Taxonomy" id="1859292"/>
    <lineage>
        <taxon>Bacteria</taxon>
        <taxon>Bacillati</taxon>
        <taxon>Actinomycetota</taxon>
        <taxon>Actinomycetes</taxon>
        <taxon>Mycobacteriales</taxon>
        <taxon>Corynebacteriaceae</taxon>
        <taxon>Corynebacterium</taxon>
    </lineage>
</organism>
<dbReference type="EMBL" id="JANWTC010000006">
    <property type="protein sequence ID" value="MCS5479828.1"/>
    <property type="molecule type" value="Genomic_DNA"/>
</dbReference>
<protein>
    <recommendedName>
        <fullName evidence="3">DUF2190 domain-containing protein</fullName>
    </recommendedName>
</protein>
<evidence type="ECO:0008006" key="3">
    <source>
        <dbReference type="Google" id="ProtNLM"/>
    </source>
</evidence>
<comment type="caution">
    <text evidence="1">The sequence shown here is derived from an EMBL/GenBank/DDBJ whole genome shotgun (WGS) entry which is preliminary data.</text>
</comment>
<dbReference type="RefSeq" id="WP_259427898.1">
    <property type="nucleotide sequence ID" value="NZ_JANWTC010000006.1"/>
</dbReference>
<proteinExistence type="predicted"/>
<evidence type="ECO:0000313" key="1">
    <source>
        <dbReference type="EMBL" id="MCS5479828.1"/>
    </source>
</evidence>
<accession>A0ABT2FX62</accession>
<name>A0ABT2FX62_9CORY</name>
<evidence type="ECO:0000313" key="2">
    <source>
        <dbReference type="Proteomes" id="UP001205965"/>
    </source>
</evidence>
<keyword evidence="2" id="KW-1185">Reference proteome</keyword>
<reference evidence="1 2" key="1">
    <citation type="submission" date="2022-08" db="EMBL/GenBank/DDBJ databases">
        <title>YIM 101645 draft genome.</title>
        <authorList>
            <person name="Chen X."/>
        </authorList>
    </citation>
    <scope>NUCLEOTIDE SEQUENCE [LARGE SCALE GENOMIC DNA]</scope>
    <source>
        <strain evidence="1 2">YIM 101645</strain>
    </source>
</reference>
<gene>
    <name evidence="1" type="ORF">NYP18_09165</name>
</gene>
<dbReference type="Proteomes" id="UP001205965">
    <property type="component" value="Unassembled WGS sequence"/>
</dbReference>
<sequence length="132" mass="13552">MSTPSFKTGPITYDVAEDVSKFRLVEVTAEGVKHATAAGPVHGAIAENGYADPEDHPGIDTVKAARVAVRMSPETTPVEVSGDATAIEQGAPLYAAADGKVSATGTVLVGFATRPGYRGRVSVTLLTPVFPA</sequence>